<feature type="compositionally biased region" description="Polar residues" evidence="1">
    <location>
        <begin position="358"/>
        <end position="384"/>
    </location>
</feature>
<evidence type="ECO:0000313" key="2">
    <source>
        <dbReference type="EMBL" id="CAH1785902.1"/>
    </source>
</evidence>
<keyword evidence="3" id="KW-1185">Reference proteome</keyword>
<proteinExistence type="predicted"/>
<sequence length="412" mass="46913">FISRDILLCMMESGCTSNHSPSVQSQTDTKCMECETIFVKKKKGFKRKSLKSLRSSTKTQDWAEDLLQRGGDPRKSFVCQECITKYITYYNQAYGMTLNSPSLPPPSQSNEESVVHSSPVQVHAEPPSPTSQATPCAPNESPIPEIPIEIFTQKLDHSYNLTPKPPKPVRHGNAIIKTAMEAVRRSNYRRLIKLLFQQSKKFRLEFQRFVSKKVKIEIKAFTKKMKPYKNWSDLLDESSSTMPILASTIKSAVPKQMYNSKNEDDQAARVGVVTSILCYCNNPFSNQFQKMTSYQLWKHGCDRKMMHYLNQLGLALCPKANLSVVKRTDKEQLEQWDEFYSSKGIKRQRSPTEEGEENNANKQQKVDQSSETDVNVPKLSTQIAGSYKPGTKPTMASRRSARKSRKKLLGKE</sequence>
<feature type="non-terminal residue" evidence="2">
    <location>
        <position position="1"/>
    </location>
</feature>
<dbReference type="AlphaFoldDB" id="A0A8S4NZ28"/>
<dbReference type="Proteomes" id="UP000749559">
    <property type="component" value="Unassembled WGS sequence"/>
</dbReference>
<feature type="compositionally biased region" description="Basic residues" evidence="1">
    <location>
        <begin position="399"/>
        <end position="412"/>
    </location>
</feature>
<gene>
    <name evidence="2" type="ORF">OFUS_LOCUS11902</name>
</gene>
<organism evidence="2 3">
    <name type="scientific">Owenia fusiformis</name>
    <name type="common">Polychaete worm</name>
    <dbReference type="NCBI Taxonomy" id="6347"/>
    <lineage>
        <taxon>Eukaryota</taxon>
        <taxon>Metazoa</taxon>
        <taxon>Spiralia</taxon>
        <taxon>Lophotrochozoa</taxon>
        <taxon>Annelida</taxon>
        <taxon>Polychaeta</taxon>
        <taxon>Sedentaria</taxon>
        <taxon>Canalipalpata</taxon>
        <taxon>Sabellida</taxon>
        <taxon>Oweniida</taxon>
        <taxon>Oweniidae</taxon>
        <taxon>Owenia</taxon>
    </lineage>
</organism>
<feature type="region of interest" description="Disordered" evidence="1">
    <location>
        <begin position="344"/>
        <end position="412"/>
    </location>
</feature>
<feature type="region of interest" description="Disordered" evidence="1">
    <location>
        <begin position="101"/>
        <end position="139"/>
    </location>
</feature>
<feature type="non-terminal residue" evidence="2">
    <location>
        <position position="412"/>
    </location>
</feature>
<evidence type="ECO:0000256" key="1">
    <source>
        <dbReference type="SAM" id="MobiDB-lite"/>
    </source>
</evidence>
<dbReference type="EMBL" id="CAIIXF020000006">
    <property type="protein sequence ID" value="CAH1785902.1"/>
    <property type="molecule type" value="Genomic_DNA"/>
</dbReference>
<reference evidence="2" key="1">
    <citation type="submission" date="2022-03" db="EMBL/GenBank/DDBJ databases">
        <authorList>
            <person name="Martin C."/>
        </authorList>
    </citation>
    <scope>NUCLEOTIDE SEQUENCE</scope>
</reference>
<accession>A0A8S4NZ28</accession>
<protein>
    <submittedName>
        <fullName evidence="2">Uncharacterized protein</fullName>
    </submittedName>
</protein>
<evidence type="ECO:0000313" key="3">
    <source>
        <dbReference type="Proteomes" id="UP000749559"/>
    </source>
</evidence>
<comment type="caution">
    <text evidence="2">The sequence shown here is derived from an EMBL/GenBank/DDBJ whole genome shotgun (WGS) entry which is preliminary data.</text>
</comment>
<name>A0A8S4NZ28_OWEFU</name>